<dbReference type="EMBL" id="MTYJ01000071">
    <property type="protein sequence ID" value="OQV16654.1"/>
    <property type="molecule type" value="Genomic_DNA"/>
</dbReference>
<organism evidence="7 8">
    <name type="scientific">Hypsibius exemplaris</name>
    <name type="common">Freshwater tardigrade</name>
    <dbReference type="NCBI Taxonomy" id="2072580"/>
    <lineage>
        <taxon>Eukaryota</taxon>
        <taxon>Metazoa</taxon>
        <taxon>Ecdysozoa</taxon>
        <taxon>Tardigrada</taxon>
        <taxon>Eutardigrada</taxon>
        <taxon>Parachela</taxon>
        <taxon>Hypsibioidea</taxon>
        <taxon>Hypsibiidae</taxon>
        <taxon>Hypsibius</taxon>
    </lineage>
</organism>
<keyword evidence="2" id="KW-0378">Hydrolase</keyword>
<dbReference type="CDD" id="cd18808">
    <property type="entry name" value="SF1_C_Upf1"/>
    <property type="match status" value="1"/>
</dbReference>
<gene>
    <name evidence="7" type="ORF">BV898_09166</name>
</gene>
<dbReference type="SMART" id="SM00382">
    <property type="entry name" value="AAA"/>
    <property type="match status" value="1"/>
</dbReference>
<dbReference type="SUPFAM" id="SSF52540">
    <property type="entry name" value="P-loop containing nucleoside triphosphate hydrolases"/>
    <property type="match status" value="1"/>
</dbReference>
<dbReference type="InterPro" id="IPR001900">
    <property type="entry name" value="RNase_II/R"/>
</dbReference>
<keyword evidence="4" id="KW-0067">ATP-binding</keyword>
<keyword evidence="1" id="KW-0547">Nucleotide-binding</keyword>
<feature type="domain" description="AAA+ ATPase" evidence="5">
    <location>
        <begin position="406"/>
        <end position="612"/>
    </location>
</feature>
<dbReference type="Gene3D" id="2.40.50.690">
    <property type="match status" value="1"/>
</dbReference>
<dbReference type="Pfam" id="PF13086">
    <property type="entry name" value="AAA_11"/>
    <property type="match status" value="2"/>
</dbReference>
<protein>
    <submittedName>
        <fullName evidence="7">Regulator of nonsense transcripts 1-like protein</fullName>
    </submittedName>
</protein>
<evidence type="ECO:0000256" key="2">
    <source>
        <dbReference type="ARBA" id="ARBA00022801"/>
    </source>
</evidence>
<dbReference type="SUPFAM" id="SSF50249">
    <property type="entry name" value="Nucleic acid-binding proteins"/>
    <property type="match status" value="2"/>
</dbReference>
<dbReference type="PANTHER" id="PTHR23355:SF42">
    <property type="entry name" value="RIBONUCLEASE II, CHLOROPLASTIC_MITOCHONDRIAL"/>
    <property type="match status" value="1"/>
</dbReference>
<evidence type="ECO:0000259" key="6">
    <source>
        <dbReference type="SMART" id="SM00955"/>
    </source>
</evidence>
<name>A0A1W0WN61_HYPEX</name>
<dbReference type="Pfam" id="PF09416">
    <property type="entry name" value="UPF1_Zn_bind"/>
    <property type="match status" value="1"/>
</dbReference>
<dbReference type="InterPro" id="IPR041679">
    <property type="entry name" value="DNA2/NAM7-like_C"/>
</dbReference>
<dbReference type="InterPro" id="IPR012340">
    <property type="entry name" value="NA-bd_OB-fold"/>
</dbReference>
<evidence type="ECO:0000313" key="8">
    <source>
        <dbReference type="Proteomes" id="UP000192578"/>
    </source>
</evidence>
<dbReference type="PANTHER" id="PTHR23355">
    <property type="entry name" value="RIBONUCLEASE"/>
    <property type="match status" value="1"/>
</dbReference>
<dbReference type="OrthoDB" id="5805783at2759"/>
<dbReference type="GO" id="GO:0008270">
    <property type="term" value="F:zinc ion binding"/>
    <property type="evidence" value="ECO:0007669"/>
    <property type="project" value="InterPro"/>
</dbReference>
<evidence type="ECO:0000313" key="7">
    <source>
        <dbReference type="EMBL" id="OQV16654.1"/>
    </source>
</evidence>
<dbReference type="GO" id="GO:0000175">
    <property type="term" value="F:3'-5'-RNA exonuclease activity"/>
    <property type="evidence" value="ECO:0007669"/>
    <property type="project" value="TreeGrafter"/>
</dbReference>
<dbReference type="InterPro" id="IPR018999">
    <property type="entry name" value="UPF1_CH/ZBD"/>
</dbReference>
<dbReference type="InterPro" id="IPR047187">
    <property type="entry name" value="SF1_C_Upf1"/>
</dbReference>
<dbReference type="GO" id="GO:0000932">
    <property type="term" value="C:P-body"/>
    <property type="evidence" value="ECO:0007669"/>
    <property type="project" value="TreeGrafter"/>
</dbReference>
<feature type="domain" description="RNB" evidence="6">
    <location>
        <begin position="1102"/>
        <end position="1407"/>
    </location>
</feature>
<dbReference type="GO" id="GO:0003724">
    <property type="term" value="F:RNA helicase activity"/>
    <property type="evidence" value="ECO:0007669"/>
    <property type="project" value="InterPro"/>
</dbReference>
<dbReference type="GO" id="GO:0000184">
    <property type="term" value="P:nuclear-transcribed mRNA catabolic process, nonsense-mediated decay"/>
    <property type="evidence" value="ECO:0007669"/>
    <property type="project" value="InterPro"/>
</dbReference>
<dbReference type="Proteomes" id="UP000192578">
    <property type="component" value="Unassembled WGS sequence"/>
</dbReference>
<dbReference type="GO" id="GO:0003723">
    <property type="term" value="F:RNA binding"/>
    <property type="evidence" value="ECO:0007669"/>
    <property type="project" value="InterPro"/>
</dbReference>
<evidence type="ECO:0000256" key="4">
    <source>
        <dbReference type="ARBA" id="ARBA00022840"/>
    </source>
</evidence>
<reference evidence="8" key="1">
    <citation type="submission" date="2017-01" db="EMBL/GenBank/DDBJ databases">
        <title>Comparative genomics of anhydrobiosis in the tardigrade Hypsibius dujardini.</title>
        <authorList>
            <person name="Yoshida Y."/>
            <person name="Koutsovoulos G."/>
            <person name="Laetsch D."/>
            <person name="Stevens L."/>
            <person name="Kumar S."/>
            <person name="Horikawa D."/>
            <person name="Ishino K."/>
            <person name="Komine S."/>
            <person name="Tomita M."/>
            <person name="Blaxter M."/>
            <person name="Arakawa K."/>
        </authorList>
    </citation>
    <scope>NUCLEOTIDE SEQUENCE [LARGE SCALE GENOMIC DNA]</scope>
    <source>
        <strain evidence="8">Z151</strain>
    </source>
</reference>
<dbReference type="Gene3D" id="3.40.50.300">
    <property type="entry name" value="P-loop containing nucleotide triphosphate hydrolases"/>
    <property type="match status" value="2"/>
</dbReference>
<dbReference type="GO" id="GO:0005524">
    <property type="term" value="F:ATP binding"/>
    <property type="evidence" value="ECO:0007669"/>
    <property type="project" value="UniProtKB-KW"/>
</dbReference>
<comment type="caution">
    <text evidence="7">The sequence shown here is derived from an EMBL/GenBank/DDBJ whole genome shotgun (WGS) entry which is preliminary data.</text>
</comment>
<dbReference type="InterPro" id="IPR003593">
    <property type="entry name" value="AAA+_ATPase"/>
</dbReference>
<dbReference type="Pfam" id="PF00773">
    <property type="entry name" value="RNB"/>
    <property type="match status" value="1"/>
</dbReference>
<keyword evidence="3" id="KW-0347">Helicase</keyword>
<dbReference type="InterPro" id="IPR041677">
    <property type="entry name" value="DNA2/NAM7_AAA_11"/>
</dbReference>
<dbReference type="GO" id="GO:0005694">
    <property type="term" value="C:chromosome"/>
    <property type="evidence" value="ECO:0007669"/>
    <property type="project" value="UniProtKB-ARBA"/>
</dbReference>
<dbReference type="FunFam" id="3.40.50.300:FF:000326">
    <property type="entry name" value="P-loop containing nucleoside triphosphate hydrolase"/>
    <property type="match status" value="1"/>
</dbReference>
<keyword evidence="8" id="KW-1185">Reference proteome</keyword>
<evidence type="ECO:0000256" key="1">
    <source>
        <dbReference type="ARBA" id="ARBA00022741"/>
    </source>
</evidence>
<evidence type="ECO:0000256" key="3">
    <source>
        <dbReference type="ARBA" id="ARBA00022806"/>
    </source>
</evidence>
<evidence type="ECO:0000259" key="5">
    <source>
        <dbReference type="SMART" id="SM00382"/>
    </source>
</evidence>
<dbReference type="InterPro" id="IPR027417">
    <property type="entry name" value="P-loop_NTPase"/>
</dbReference>
<proteinExistence type="predicted"/>
<dbReference type="InterPro" id="IPR050180">
    <property type="entry name" value="RNR_Ribonuclease"/>
</dbReference>
<dbReference type="Pfam" id="PF13087">
    <property type="entry name" value="AAA_12"/>
    <property type="match status" value="1"/>
</dbReference>
<sequence length="1565" mass="176965">MLMNPVRIPQEDVVQCSYCGQKGDRFLVRCCEVNCGLYFCNGCNTQENSPGKPDSHIISHQRISDHHRIAVYHRQDHNGPEAAPTFEHDQKYYTFGCILHLRPVNYDHVHSPTENGHYDTRSEEDRWFCELRQIEWKRYRSGTKLLPMVERTHPTYKHFNLRLALVPTKSDQKGCNLMLWKNIKAQERAWFLEKCGLAPLLNNPAVLSAPVYSFMNEREYNEHFRHLLYVDKMVSQTITLIDWNRGDGTPINWLDFESTLDNHKKKLPQLYEEGKTVQLLVARLNAPVPVHIISIRNRKDTMIFRVVLEDNSIQEEDLNGRFGIHIAYEDTRYERQLDALKHFTTDTNFHRCQNHIFRFILGTRKGELQPSYEHDWRDPRDPPRRLASSEQTLNEYQENAVRMALSKPISLIQGPPGTGKTHTLAAIVRNVFEQRSGGRRPKVLCCAPSNVPTDNIALRLAEDFRLTVLRISSRKDQARTVSEASLKLTLHYRVQHELRNMDPKKDEEAYRMAWNDEARKLIKHCDIICTTCNAAGCGNLKGVSFSDVFIDEATQASELDALIAITKARTRVVLIGDERQLAVPKNIRFPELDHSNLVISIFERMIHLKQVPRVMLEMQYRMHKTICDPVSRVIYDERLKTELSVCQLRHCNKLSFIHPRPGSGRRSQVIWIDSAKAHQTVADGVSYINRQEADIILRVIMELVRQKVAPKDIGVITFYSAQKAFLRDDILAEFVKEGLVVDTVDHFQGGEMDYILLSCVRSGKASGGAVGFLDEVRRMTVALTRAKKGLVIVGNRELLEAAEKHWKEIIEQYPVVVEMGMMTVNALSPGQAYVRVQGKENDINIDGSRDRGGAMNGDLVMVEVHPQDQWKIRLEAIEEIQAFLKIPDLGDCVSGQDIEFLQKNKRPPARSTINRGRDLYEVVESPGRVWMDVVNRCMDAAQILPEWLQRTGKVVSIMSKEGNRNFVGLVVEMQRNAVNWNDTAFVLEPIDPRMPRAEIRLEDVPEAIRNRLRDTADVDLKHELFHATFTGHRCTESGTTIHLGRITNINDRGAGRPGLAMFHTKNILVENGIQPVQFPANQVQDVIEKAAARHVAEAKSSFEDFRDQLVFTIDPPGASDLDDAVSYKVLTDGTLEIGVHIADVTSFVEAGSDLDRDLRGRGSSVYMLDKVVHMMPRALMEQCSLIRHEERRVVSVVHTFSPSGEDLGYRITRGRIRSCAQLTYMDAEDIIKKGCLSACLSDFGDEASEICEAIVSVNRIAQILRAKRLAGGARVINPEKIRYGRGDGGRSVMVQEESLESNQLIEELALLTNSVAAWEIQKAFPNFALLRRQQPPRADVLSKLVRLCDQEKLQLSFYAQQSLPALLEEVLASRPDLHPVLQAQSQDENPTIPAGLTPEIMNDIAGDCNVANAAAKTCSAASQSLYMGLHLMDEYGGSSRQMGTVVAVYAASRAVEILAPQLGVTMRVFCREQAGLARISHHVTNGRQLLELGWDYEGREDVDQLGIGSQIEVDVGLIGDNVRLIKITITPPHLRNLISAPSSDHSNEAEPHFEDHAQTEYGLHA</sequence>
<accession>A0A1W0WN61</accession>
<dbReference type="SMART" id="SM00955">
    <property type="entry name" value="RNB"/>
    <property type="match status" value="1"/>
</dbReference>